<proteinExistence type="predicted"/>
<organism evidence="1">
    <name type="scientific">uncultured Desulfobacterium sp</name>
    <dbReference type="NCBI Taxonomy" id="201089"/>
    <lineage>
        <taxon>Bacteria</taxon>
        <taxon>Pseudomonadati</taxon>
        <taxon>Thermodesulfobacteriota</taxon>
        <taxon>Desulfobacteria</taxon>
        <taxon>Desulfobacterales</taxon>
        <taxon>Desulfobacteriaceae</taxon>
        <taxon>Desulfobacterium</taxon>
        <taxon>environmental samples</taxon>
    </lineage>
</organism>
<dbReference type="AlphaFoldDB" id="A0A445MSV8"/>
<accession>A0A445MSV8</accession>
<dbReference type="EMBL" id="OJIN01000046">
    <property type="protein sequence ID" value="SPD72523.1"/>
    <property type="molecule type" value="Genomic_DNA"/>
</dbReference>
<protein>
    <submittedName>
        <fullName evidence="1">Uncharacterized protein</fullName>
    </submittedName>
</protein>
<gene>
    <name evidence="1" type="ORF">PITCH_A140003</name>
</gene>
<name>A0A445MSV8_9BACT</name>
<reference evidence="1" key="1">
    <citation type="submission" date="2018-01" db="EMBL/GenBank/DDBJ databases">
        <authorList>
            <person name="Regsiter A."/>
            <person name="William W."/>
        </authorList>
    </citation>
    <scope>NUCLEOTIDE SEQUENCE</scope>
    <source>
        <strain evidence="1">TRIP AH-1</strain>
    </source>
</reference>
<evidence type="ECO:0000313" key="1">
    <source>
        <dbReference type="EMBL" id="SPD72523.1"/>
    </source>
</evidence>
<sequence>MNRLTLHVVSDVSNVPHVRGDEPEDAMRLEELGICSPRTWG</sequence>